<sequence length="84" mass="10035">MGKDTKLKNSYKKMLEWYEYRAVENSRSLEKLLKLLPELDIESPADPSYDKDVDDLESLKLIYETSIRNFESQVDKYRKLIDEI</sequence>
<gene>
    <name evidence="1" type="ORF">DSL64_16900</name>
</gene>
<dbReference type="AlphaFoldDB" id="A0A3D8Y8N2"/>
<dbReference type="RefSeq" id="WP_115832100.1">
    <property type="nucleotide sequence ID" value="NZ_QNUL01000014.1"/>
</dbReference>
<accession>A0A3D8Y8N2</accession>
<dbReference type="Proteomes" id="UP000256373">
    <property type="component" value="Unassembled WGS sequence"/>
</dbReference>
<dbReference type="OrthoDB" id="962744at2"/>
<comment type="caution">
    <text evidence="1">The sequence shown here is derived from an EMBL/GenBank/DDBJ whole genome shotgun (WGS) entry which is preliminary data.</text>
</comment>
<protein>
    <submittedName>
        <fullName evidence="1">Uncharacterized protein</fullName>
    </submittedName>
</protein>
<name>A0A3D8Y8N2_9BACT</name>
<evidence type="ECO:0000313" key="1">
    <source>
        <dbReference type="EMBL" id="REA59684.1"/>
    </source>
</evidence>
<evidence type="ECO:0000313" key="2">
    <source>
        <dbReference type="Proteomes" id="UP000256373"/>
    </source>
</evidence>
<proteinExistence type="predicted"/>
<reference evidence="1 2" key="1">
    <citation type="submission" date="2018-07" db="EMBL/GenBank/DDBJ databases">
        <title>Dyadobacter roseus sp. nov., isolated from rose rhizosphere soil.</title>
        <authorList>
            <person name="Chen L."/>
        </authorList>
    </citation>
    <scope>NUCLEOTIDE SEQUENCE [LARGE SCALE GENOMIC DNA]</scope>
    <source>
        <strain evidence="1 2">RS19</strain>
    </source>
</reference>
<keyword evidence="2" id="KW-1185">Reference proteome</keyword>
<organism evidence="1 2">
    <name type="scientific">Dyadobacter luteus</name>
    <dbReference type="NCBI Taxonomy" id="2259619"/>
    <lineage>
        <taxon>Bacteria</taxon>
        <taxon>Pseudomonadati</taxon>
        <taxon>Bacteroidota</taxon>
        <taxon>Cytophagia</taxon>
        <taxon>Cytophagales</taxon>
        <taxon>Spirosomataceae</taxon>
        <taxon>Dyadobacter</taxon>
    </lineage>
</organism>
<dbReference type="EMBL" id="QNUL01000014">
    <property type="protein sequence ID" value="REA59684.1"/>
    <property type="molecule type" value="Genomic_DNA"/>
</dbReference>